<dbReference type="EMBL" id="FLUL01000001">
    <property type="protein sequence ID" value="SBV97264.1"/>
    <property type="molecule type" value="Genomic_DNA"/>
</dbReference>
<sequence>MSNRSSVFVVCLIGLIVSIPLYHFKSRSLRSIPFEEASVKPNPLTIDTSAYPTIESVLQRAESELKIMYGAKIVDSEKPLLVSLENNIWTVVGSSKDAGKGGVSEIKIDKITGKIIHISHVK</sequence>
<reference evidence="3" key="1">
    <citation type="submission" date="2016-04" db="EMBL/GenBank/DDBJ databases">
        <authorList>
            <person name="Evans L.H."/>
            <person name="Alamgir A."/>
            <person name="Owens N."/>
            <person name="Weber N.D."/>
            <person name="Virtaneva K."/>
            <person name="Barbian K."/>
            <person name="Babar A."/>
            <person name="Rosenke K."/>
        </authorList>
    </citation>
    <scope>NUCLEOTIDE SEQUENCE</scope>
    <source>
        <strain evidence="3">86-2</strain>
    </source>
</reference>
<keyword evidence="1" id="KW-1133">Transmembrane helix</keyword>
<keyword evidence="1" id="KW-0472">Membrane</keyword>
<proteinExistence type="predicted"/>
<protein>
    <recommendedName>
        <fullName evidence="2">NTF2 fold domain-containing protein</fullName>
    </recommendedName>
</protein>
<evidence type="ECO:0000259" key="2">
    <source>
        <dbReference type="Pfam" id="PF15631"/>
    </source>
</evidence>
<dbReference type="AlphaFoldDB" id="A0A212JCU3"/>
<evidence type="ECO:0000313" key="3">
    <source>
        <dbReference type="EMBL" id="SBV97264.1"/>
    </source>
</evidence>
<dbReference type="RefSeq" id="WP_296948285.1">
    <property type="nucleotide sequence ID" value="NZ_LT599021.1"/>
</dbReference>
<name>A0A212JCU3_9BACT</name>
<dbReference type="Pfam" id="PF15631">
    <property type="entry name" value="Imm-NTF2-2"/>
    <property type="match status" value="1"/>
</dbReference>
<accession>A0A212JCU3</accession>
<evidence type="ECO:0000256" key="1">
    <source>
        <dbReference type="SAM" id="Phobius"/>
    </source>
</evidence>
<feature type="transmembrane region" description="Helical" evidence="1">
    <location>
        <begin position="6"/>
        <end position="24"/>
    </location>
</feature>
<organism evidence="3">
    <name type="scientific">uncultured Dysgonomonas sp</name>
    <dbReference type="NCBI Taxonomy" id="206096"/>
    <lineage>
        <taxon>Bacteria</taxon>
        <taxon>Pseudomonadati</taxon>
        <taxon>Bacteroidota</taxon>
        <taxon>Bacteroidia</taxon>
        <taxon>Bacteroidales</taxon>
        <taxon>Dysgonomonadaceae</taxon>
        <taxon>Dysgonomonas</taxon>
        <taxon>environmental samples</taxon>
    </lineage>
</organism>
<dbReference type="InterPro" id="IPR028921">
    <property type="entry name" value="NTF2_fold_dom"/>
</dbReference>
<keyword evidence="1" id="KW-0812">Transmembrane</keyword>
<feature type="domain" description="NTF2 fold" evidence="2">
    <location>
        <begin position="60"/>
        <end position="122"/>
    </location>
</feature>
<gene>
    <name evidence="3" type="ORF">KL86DYS2_11241</name>
</gene>